<feature type="signal peptide" evidence="2">
    <location>
        <begin position="1"/>
        <end position="19"/>
    </location>
</feature>
<dbReference type="Proteomes" id="UP000008370">
    <property type="component" value="Unassembled WGS sequence"/>
</dbReference>
<keyword evidence="4" id="KW-1185">Reference proteome</keyword>
<dbReference type="HOGENOM" id="CLU_650699_0_0_1"/>
<feature type="compositionally biased region" description="Polar residues" evidence="1">
    <location>
        <begin position="151"/>
        <end position="178"/>
    </location>
</feature>
<dbReference type="EMBL" id="JH930473">
    <property type="protein sequence ID" value="EKM54532.1"/>
    <property type="molecule type" value="Genomic_DNA"/>
</dbReference>
<feature type="compositionally biased region" description="Polar residues" evidence="1">
    <location>
        <begin position="92"/>
        <end position="104"/>
    </location>
</feature>
<dbReference type="OrthoDB" id="10637115at2759"/>
<evidence type="ECO:0000256" key="1">
    <source>
        <dbReference type="SAM" id="MobiDB-lite"/>
    </source>
</evidence>
<feature type="chain" id="PRO_5003885956" evidence="2">
    <location>
        <begin position="20"/>
        <end position="422"/>
    </location>
</feature>
<feature type="compositionally biased region" description="Low complexity" evidence="1">
    <location>
        <begin position="133"/>
        <end position="150"/>
    </location>
</feature>
<dbReference type="InParanoid" id="K5WVQ3"/>
<dbReference type="RefSeq" id="XP_007397223.1">
    <property type="nucleotide sequence ID" value="XM_007397161.1"/>
</dbReference>
<gene>
    <name evidence="3" type="ORF">PHACADRAFT_185451</name>
</gene>
<proteinExistence type="predicted"/>
<feature type="compositionally biased region" description="Low complexity" evidence="1">
    <location>
        <begin position="278"/>
        <end position="324"/>
    </location>
</feature>
<sequence length="422" mass="40641">MYLITSAASALLLGQLIHASPLLHPRQLPIVDEITCNIAGVQIANPAQTLAGVQSGAIQAPSGFTTAQFGQLLVGCLRRGATDNFRRPQLPTEFTNGGETSDVSENGDPSVAGNYPVFSGFSTGNLADPASIPANGGPPSDPPASNAAADNTSGATVDSTNNVASTDPPAANNNGDSNATPAAGTAPTDPPVSDSSATDASSSNAPAADPPASDPAAADPGTTNNDVAAVDSNAASSTSDPPADPPASPANGGSGDDGGDSTSASASFNPDRDESFNPDGSLAGSSSDGSSDPGTSAGTDAASSGGDAGNASPAAASTDPAASANGANADGTASPFLSYDTDAAPDTAGADPASRNSFNLVNSHHTTANGAGGCDGMLCLADVVLPAGIAEAPELGLNGLKNGNPGGCPNGDIDACVDLGTR</sequence>
<feature type="compositionally biased region" description="Low complexity" evidence="1">
    <location>
        <begin position="340"/>
        <end position="351"/>
    </location>
</feature>
<reference evidence="3 4" key="1">
    <citation type="journal article" date="2012" name="BMC Genomics">
        <title>Comparative genomics of the white-rot fungi, Phanerochaete carnosa and P. chrysosporium, to elucidate the genetic basis of the distinct wood types they colonize.</title>
        <authorList>
            <person name="Suzuki H."/>
            <person name="MacDonald J."/>
            <person name="Syed K."/>
            <person name="Salamov A."/>
            <person name="Hori C."/>
            <person name="Aerts A."/>
            <person name="Henrissat B."/>
            <person name="Wiebenga A."/>
            <person name="vanKuyk P.A."/>
            <person name="Barry K."/>
            <person name="Lindquist E."/>
            <person name="LaButti K."/>
            <person name="Lapidus A."/>
            <person name="Lucas S."/>
            <person name="Coutinho P."/>
            <person name="Gong Y."/>
            <person name="Samejima M."/>
            <person name="Mahadevan R."/>
            <person name="Abou-Zaid M."/>
            <person name="de Vries R.P."/>
            <person name="Igarashi K."/>
            <person name="Yadav J.S."/>
            <person name="Grigoriev I.V."/>
            <person name="Master E.R."/>
        </authorList>
    </citation>
    <scope>NUCLEOTIDE SEQUENCE [LARGE SCALE GENOMIC DNA]</scope>
    <source>
        <strain evidence="3 4">HHB-10118-sp</strain>
    </source>
</reference>
<feature type="compositionally biased region" description="Low complexity" evidence="1">
    <location>
        <begin position="214"/>
        <end position="241"/>
    </location>
</feature>
<dbReference type="AlphaFoldDB" id="K5WVQ3"/>
<protein>
    <submittedName>
        <fullName evidence="3">Uncharacterized protein</fullName>
    </submittedName>
</protein>
<organism evidence="3 4">
    <name type="scientific">Phanerochaete carnosa (strain HHB-10118-sp)</name>
    <name type="common">White-rot fungus</name>
    <name type="synonym">Peniophora carnosa</name>
    <dbReference type="NCBI Taxonomy" id="650164"/>
    <lineage>
        <taxon>Eukaryota</taxon>
        <taxon>Fungi</taxon>
        <taxon>Dikarya</taxon>
        <taxon>Basidiomycota</taxon>
        <taxon>Agaricomycotina</taxon>
        <taxon>Agaricomycetes</taxon>
        <taxon>Polyporales</taxon>
        <taxon>Phanerochaetaceae</taxon>
        <taxon>Phanerochaete</taxon>
    </lineage>
</organism>
<feature type="compositionally biased region" description="Low complexity" evidence="1">
    <location>
        <begin position="179"/>
        <end position="207"/>
    </location>
</feature>
<evidence type="ECO:0000313" key="3">
    <source>
        <dbReference type="EMBL" id="EKM54532.1"/>
    </source>
</evidence>
<accession>K5WVQ3</accession>
<feature type="region of interest" description="Disordered" evidence="1">
    <location>
        <begin position="84"/>
        <end position="351"/>
    </location>
</feature>
<evidence type="ECO:0000313" key="4">
    <source>
        <dbReference type="Proteomes" id="UP000008370"/>
    </source>
</evidence>
<name>K5WVQ3_PHACS</name>
<dbReference type="GeneID" id="18910282"/>
<evidence type="ECO:0000256" key="2">
    <source>
        <dbReference type="SAM" id="SignalP"/>
    </source>
</evidence>
<keyword evidence="2" id="KW-0732">Signal</keyword>
<dbReference type="KEGG" id="pco:PHACADRAFT_185451"/>